<feature type="compositionally biased region" description="Acidic residues" evidence="4">
    <location>
        <begin position="99"/>
        <end position="113"/>
    </location>
</feature>
<dbReference type="GO" id="GO:0022627">
    <property type="term" value="C:cytosolic small ribosomal subunit"/>
    <property type="evidence" value="ECO:0007669"/>
    <property type="project" value="TreeGrafter"/>
</dbReference>
<dbReference type="NCBIfam" id="TIGR00165">
    <property type="entry name" value="S18"/>
    <property type="match status" value="1"/>
</dbReference>
<name>A0A382Y1H0_9ZZZZ</name>
<gene>
    <name evidence="5" type="ORF">METZ01_LOCUS429743</name>
</gene>
<reference evidence="5" key="1">
    <citation type="submission" date="2018-05" db="EMBL/GenBank/DDBJ databases">
        <authorList>
            <person name="Lanie J.A."/>
            <person name="Ng W.-L."/>
            <person name="Kazmierczak K.M."/>
            <person name="Andrzejewski T.M."/>
            <person name="Davidsen T.M."/>
            <person name="Wayne K.J."/>
            <person name="Tettelin H."/>
            <person name="Glass J.I."/>
            <person name="Rusch D."/>
            <person name="Podicherti R."/>
            <person name="Tsui H.-C.T."/>
            <person name="Winkler M.E."/>
        </authorList>
    </citation>
    <scope>NUCLEOTIDE SEQUENCE</scope>
</reference>
<dbReference type="HAMAP" id="MF_00270">
    <property type="entry name" value="Ribosomal_bS18"/>
    <property type="match status" value="1"/>
</dbReference>
<evidence type="ECO:0000256" key="2">
    <source>
        <dbReference type="ARBA" id="ARBA00022980"/>
    </source>
</evidence>
<keyword evidence="3" id="KW-0687">Ribonucleoprotein</keyword>
<feature type="compositionally biased region" description="Acidic residues" evidence="4">
    <location>
        <begin position="149"/>
        <end position="158"/>
    </location>
</feature>
<dbReference type="AlphaFoldDB" id="A0A382Y1H0"/>
<feature type="region of interest" description="Disordered" evidence="4">
    <location>
        <begin position="91"/>
        <end position="166"/>
    </location>
</feature>
<dbReference type="Pfam" id="PF01084">
    <property type="entry name" value="Ribosomal_S18"/>
    <property type="match status" value="1"/>
</dbReference>
<proteinExistence type="inferred from homology"/>
<dbReference type="Gene3D" id="4.10.640.10">
    <property type="entry name" value="Ribosomal protein S18"/>
    <property type="match status" value="1"/>
</dbReference>
<dbReference type="InterPro" id="IPR001648">
    <property type="entry name" value="Ribosomal_bS18"/>
</dbReference>
<evidence type="ECO:0000256" key="4">
    <source>
        <dbReference type="SAM" id="MobiDB-lite"/>
    </source>
</evidence>
<evidence type="ECO:0008006" key="6">
    <source>
        <dbReference type="Google" id="ProtNLM"/>
    </source>
</evidence>
<accession>A0A382Y1H0</accession>
<keyword evidence="2" id="KW-0689">Ribosomal protein</keyword>
<dbReference type="SUPFAM" id="SSF46911">
    <property type="entry name" value="Ribosomal protein S18"/>
    <property type="match status" value="1"/>
</dbReference>
<dbReference type="EMBL" id="UINC01172026">
    <property type="protein sequence ID" value="SVD76889.1"/>
    <property type="molecule type" value="Genomic_DNA"/>
</dbReference>
<organism evidence="5">
    <name type="scientific">marine metagenome</name>
    <dbReference type="NCBI Taxonomy" id="408172"/>
    <lineage>
        <taxon>unclassified sequences</taxon>
        <taxon>metagenomes</taxon>
        <taxon>ecological metagenomes</taxon>
    </lineage>
</organism>
<dbReference type="GO" id="GO:0070181">
    <property type="term" value="F:small ribosomal subunit rRNA binding"/>
    <property type="evidence" value="ECO:0007669"/>
    <property type="project" value="TreeGrafter"/>
</dbReference>
<sequence>MTSPRTTQGARPTFRRGGRRRRQCFCKESKVDYKDISNIRRFITDRGRIEAGKKSGNCAKCQRTLTIALKRARHLALLPYAPHHLRVTGQVAASSKISEEDEDAIDGSEESNETAESTEQTQVDLEPSVTDSDQDSESETPATTTEAKLDDEDQEDSDNSEHESEE</sequence>
<protein>
    <recommendedName>
        <fullName evidence="6">30S ribosomal protein S18</fullName>
    </recommendedName>
</protein>
<dbReference type="GO" id="GO:0006412">
    <property type="term" value="P:translation"/>
    <property type="evidence" value="ECO:0007669"/>
    <property type="project" value="InterPro"/>
</dbReference>
<evidence type="ECO:0000256" key="3">
    <source>
        <dbReference type="ARBA" id="ARBA00023274"/>
    </source>
</evidence>
<dbReference type="InterPro" id="IPR036870">
    <property type="entry name" value="Ribosomal_bS18_sf"/>
</dbReference>
<evidence type="ECO:0000256" key="1">
    <source>
        <dbReference type="ARBA" id="ARBA00005589"/>
    </source>
</evidence>
<dbReference type="PANTHER" id="PTHR13479:SF40">
    <property type="entry name" value="SMALL RIBOSOMAL SUBUNIT PROTEIN BS18M"/>
    <property type="match status" value="1"/>
</dbReference>
<dbReference type="PANTHER" id="PTHR13479">
    <property type="entry name" value="30S RIBOSOMAL PROTEIN S18"/>
    <property type="match status" value="1"/>
</dbReference>
<dbReference type="GO" id="GO:0003735">
    <property type="term" value="F:structural constituent of ribosome"/>
    <property type="evidence" value="ECO:0007669"/>
    <property type="project" value="InterPro"/>
</dbReference>
<feature type="non-terminal residue" evidence="5">
    <location>
        <position position="166"/>
    </location>
</feature>
<evidence type="ECO:0000313" key="5">
    <source>
        <dbReference type="EMBL" id="SVD76889.1"/>
    </source>
</evidence>
<comment type="similarity">
    <text evidence="1">Belongs to the bacterial ribosomal protein bS18 family.</text>
</comment>
<dbReference type="PRINTS" id="PR00974">
    <property type="entry name" value="RIBOSOMALS18"/>
</dbReference>